<dbReference type="Pfam" id="PF14534">
    <property type="entry name" value="DUF4440"/>
    <property type="match status" value="1"/>
</dbReference>
<evidence type="ECO:0000313" key="2">
    <source>
        <dbReference type="EMBL" id="PJJ59163.1"/>
    </source>
</evidence>
<dbReference type="InterPro" id="IPR032710">
    <property type="entry name" value="NTF2-like_dom_sf"/>
</dbReference>
<organism evidence="2 3">
    <name type="scientific">Hymenobacter chitinivorans DSM 11115</name>
    <dbReference type="NCBI Taxonomy" id="1121954"/>
    <lineage>
        <taxon>Bacteria</taxon>
        <taxon>Pseudomonadati</taxon>
        <taxon>Bacteroidota</taxon>
        <taxon>Cytophagia</taxon>
        <taxon>Cytophagales</taxon>
        <taxon>Hymenobacteraceae</taxon>
        <taxon>Hymenobacter</taxon>
    </lineage>
</organism>
<dbReference type="OrthoDB" id="879965at2"/>
<accession>A0A2M9BMI0</accession>
<dbReference type="AlphaFoldDB" id="A0A2M9BMI0"/>
<protein>
    <submittedName>
        <fullName evidence="2">Uncharacterized protein DUF4440</fullName>
    </submittedName>
</protein>
<dbReference type="EMBL" id="PGFA01000001">
    <property type="protein sequence ID" value="PJJ59163.1"/>
    <property type="molecule type" value="Genomic_DNA"/>
</dbReference>
<evidence type="ECO:0000259" key="1">
    <source>
        <dbReference type="Pfam" id="PF14534"/>
    </source>
</evidence>
<dbReference type="Gene3D" id="3.10.450.50">
    <property type="match status" value="1"/>
</dbReference>
<reference evidence="2 3" key="1">
    <citation type="submission" date="2017-11" db="EMBL/GenBank/DDBJ databases">
        <title>Genomic Encyclopedia of Archaeal and Bacterial Type Strains, Phase II (KMG-II): From Individual Species to Whole Genera.</title>
        <authorList>
            <person name="Goeker M."/>
        </authorList>
    </citation>
    <scope>NUCLEOTIDE SEQUENCE [LARGE SCALE GENOMIC DNA]</scope>
    <source>
        <strain evidence="2 3">DSM 11115</strain>
    </source>
</reference>
<name>A0A2M9BMI0_9BACT</name>
<dbReference type="SUPFAM" id="SSF54427">
    <property type="entry name" value="NTF2-like"/>
    <property type="match status" value="1"/>
</dbReference>
<gene>
    <name evidence="2" type="ORF">CLV45_0578</name>
</gene>
<dbReference type="Proteomes" id="UP000228535">
    <property type="component" value="Unassembled WGS sequence"/>
</dbReference>
<dbReference type="RefSeq" id="WP_100334892.1">
    <property type="nucleotide sequence ID" value="NZ_PGFA01000001.1"/>
</dbReference>
<sequence>MGFSTSLPLRRLLGVASLLLVSQLSFGQILKQKHLELIKARSETWNRAFNSRDTTAFYNLFNPGIMVSTASGSRSSEAATRQWFRSRFRQRPDVTWMNRTMNVELSDQGQLAYETGEWAEAWTDTQDKTKNRIIGKYWLMWKFENNAWTILSATYTPLSCAGRSCLD</sequence>
<comment type="caution">
    <text evidence="2">The sequence shown here is derived from an EMBL/GenBank/DDBJ whole genome shotgun (WGS) entry which is preliminary data.</text>
</comment>
<proteinExistence type="predicted"/>
<feature type="domain" description="DUF4440" evidence="1">
    <location>
        <begin position="38"/>
        <end position="150"/>
    </location>
</feature>
<keyword evidence="3" id="KW-1185">Reference proteome</keyword>
<evidence type="ECO:0000313" key="3">
    <source>
        <dbReference type="Proteomes" id="UP000228535"/>
    </source>
</evidence>
<dbReference type="InterPro" id="IPR027843">
    <property type="entry name" value="DUF4440"/>
</dbReference>